<dbReference type="EMBL" id="LN902843">
    <property type="protein sequence ID" value="CUT98650.1"/>
    <property type="molecule type" value="Genomic_DNA"/>
</dbReference>
<protein>
    <submittedName>
        <fullName evidence="1">28S ribosomal protein S31</fullName>
    </submittedName>
</protein>
<evidence type="ECO:0000313" key="2">
    <source>
        <dbReference type="Proteomes" id="UP000017246"/>
    </source>
</evidence>
<reference evidence="1" key="1">
    <citation type="journal article" date="2013" name="Nature">
        <title>The genomes of four tapeworm species reveal adaptations to parasitism.</title>
        <authorList>
            <person name="Tsai I.J."/>
            <person name="Zarowiecki M."/>
            <person name="Holroyd N."/>
            <person name="Garciarrubio A."/>
            <person name="Sanchez-Flores A."/>
            <person name="Brooks K.L."/>
            <person name="Tracey A."/>
            <person name="Bobes R.J."/>
            <person name="Fragoso G."/>
            <person name="Sciutto E."/>
            <person name="Aslett M."/>
            <person name="Beasley H."/>
            <person name="Bennett H.M."/>
            <person name="Cai J."/>
            <person name="Camicia F."/>
            <person name="Clark R."/>
            <person name="Cucher M."/>
            <person name="De Silva N."/>
            <person name="Day T.A."/>
            <person name="Deplazes P."/>
            <person name="Estrada K."/>
            <person name="Fernandez C."/>
            <person name="Holland P.W."/>
            <person name="Hou J."/>
            <person name="Hu S."/>
            <person name="Huckvale T."/>
            <person name="Hung S.S."/>
            <person name="Kamenetzky L."/>
            <person name="Keane J.A."/>
            <person name="Kiss F."/>
            <person name="Koziol U."/>
            <person name="Lambert O."/>
            <person name="Liu K."/>
            <person name="Luo X."/>
            <person name="Luo Y."/>
            <person name="Macchiaroli N."/>
            <person name="Nichol S."/>
            <person name="Paps J."/>
            <person name="Parkinson J."/>
            <person name="Pouchkina-Stantcheva N."/>
            <person name="Riddiford N."/>
            <person name="Rosenzvit M."/>
            <person name="Salinas G."/>
            <person name="Wasmuth J.D."/>
            <person name="Zamanian M."/>
            <person name="Zheng Y."/>
            <person name="Cai X."/>
            <person name="Soberon X."/>
            <person name="Olson P.D."/>
            <person name="Laclette J.P."/>
            <person name="Brehm K."/>
            <person name="Berriman M."/>
            <person name="Garciarrubio A."/>
            <person name="Bobes R.J."/>
            <person name="Fragoso G."/>
            <person name="Sanchez-Flores A."/>
            <person name="Estrada K."/>
            <person name="Cevallos M.A."/>
            <person name="Morett E."/>
            <person name="Gonzalez V."/>
            <person name="Portillo T."/>
            <person name="Ochoa-Leyva A."/>
            <person name="Jose M.V."/>
            <person name="Sciutto E."/>
            <person name="Landa A."/>
            <person name="Jimenez L."/>
            <person name="Valdes V."/>
            <person name="Carrero J.C."/>
            <person name="Larralde C."/>
            <person name="Morales-Montor J."/>
            <person name="Limon-Lason J."/>
            <person name="Soberon X."/>
            <person name="Laclette J.P."/>
        </authorList>
    </citation>
    <scope>NUCLEOTIDE SEQUENCE [LARGE SCALE GENOMIC DNA]</scope>
</reference>
<sequence length="98" mass="10806">MLIHPKVEILPICAVRSSEKILPGMLGVPIFRSSGKLISGRDEEEDLTKVTSVAACSLKSLYSDRRVHRAAGCRVKRPCIASPAAQFPHCLFVDVKRF</sequence>
<dbReference type="GO" id="GO:0005840">
    <property type="term" value="C:ribosome"/>
    <property type="evidence" value="ECO:0007669"/>
    <property type="project" value="UniProtKB-KW"/>
</dbReference>
<dbReference type="Proteomes" id="UP000017246">
    <property type="component" value="Unassembled WGS sequence"/>
</dbReference>
<dbReference type="AlphaFoldDB" id="A0A0S4MJF7"/>
<reference evidence="1" key="2">
    <citation type="submission" date="2015-11" db="EMBL/GenBank/DDBJ databases">
        <authorList>
            <person name="Zhang Y."/>
            <person name="Guo Z."/>
        </authorList>
    </citation>
    <scope>NUCLEOTIDE SEQUENCE</scope>
</reference>
<keyword evidence="1" id="KW-0687">Ribonucleoprotein</keyword>
<keyword evidence="2" id="KW-1185">Reference proteome</keyword>
<proteinExistence type="predicted"/>
<organism evidence="1 2">
    <name type="scientific">Echinococcus multilocularis</name>
    <name type="common">Fox tapeworm</name>
    <dbReference type="NCBI Taxonomy" id="6211"/>
    <lineage>
        <taxon>Eukaryota</taxon>
        <taxon>Metazoa</taxon>
        <taxon>Spiralia</taxon>
        <taxon>Lophotrochozoa</taxon>
        <taxon>Platyhelminthes</taxon>
        <taxon>Cestoda</taxon>
        <taxon>Eucestoda</taxon>
        <taxon>Cyclophyllidea</taxon>
        <taxon>Taeniidae</taxon>
        <taxon>Echinococcus</taxon>
    </lineage>
</organism>
<accession>A0A0S4MJF7</accession>
<name>A0A0S4MJF7_ECHMU</name>
<keyword evidence="1" id="KW-0689">Ribosomal protein</keyword>
<evidence type="ECO:0000313" key="1">
    <source>
        <dbReference type="EMBL" id="CUT98650.1"/>
    </source>
</evidence>